<dbReference type="Pfam" id="PF00171">
    <property type="entry name" value="Aldedh"/>
    <property type="match status" value="2"/>
</dbReference>
<dbReference type="GO" id="GO:0004350">
    <property type="term" value="F:glutamate-5-semialdehyde dehydrogenase activity"/>
    <property type="evidence" value="ECO:0007669"/>
    <property type="project" value="UniProtKB-EC"/>
</dbReference>
<keyword evidence="3" id="KW-0028">Amino-acid biosynthesis</keyword>
<accession>A0A2G9YJ65</accession>
<dbReference type="AlphaFoldDB" id="A0A2G9YJ65"/>
<feature type="domain" description="Aldehyde dehydrogenase" evidence="8">
    <location>
        <begin position="185"/>
        <end position="247"/>
    </location>
</feature>
<gene>
    <name evidence="9" type="ORF">COX41_04120</name>
</gene>
<dbReference type="NCBIfam" id="TIGR00407">
    <property type="entry name" value="proA"/>
    <property type="match status" value="1"/>
</dbReference>
<organism evidence="9 10">
    <name type="scientific">Candidatus Sherwoodlollariibacterium unditelluris</name>
    <dbReference type="NCBI Taxonomy" id="1974757"/>
    <lineage>
        <taxon>Bacteria</taxon>
        <taxon>Pseudomonadati</taxon>
        <taxon>Candidatus Omnitrophota</taxon>
        <taxon>Candidatus Sherwoodlollariibacterium</taxon>
    </lineage>
</organism>
<keyword evidence="4" id="KW-0641">Proline biosynthesis</keyword>
<dbReference type="CDD" id="cd07079">
    <property type="entry name" value="ALDH_F18-19_ProA-GPR"/>
    <property type="match status" value="1"/>
</dbReference>
<comment type="caution">
    <text evidence="9">The sequence shown here is derived from an EMBL/GenBank/DDBJ whole genome shotgun (WGS) entry which is preliminary data.</text>
</comment>
<evidence type="ECO:0000256" key="2">
    <source>
        <dbReference type="ARBA" id="ARBA00013002"/>
    </source>
</evidence>
<dbReference type="InterPro" id="IPR015590">
    <property type="entry name" value="Aldehyde_DH_dom"/>
</dbReference>
<proteinExistence type="predicted"/>
<evidence type="ECO:0000256" key="7">
    <source>
        <dbReference type="ARBA" id="ARBA00049024"/>
    </source>
</evidence>
<evidence type="ECO:0000313" key="9">
    <source>
        <dbReference type="EMBL" id="PIP19202.1"/>
    </source>
</evidence>
<name>A0A2G9YJ65_9BACT</name>
<dbReference type="InterPro" id="IPR016163">
    <property type="entry name" value="Ald_DH_C"/>
</dbReference>
<evidence type="ECO:0000259" key="8">
    <source>
        <dbReference type="Pfam" id="PF00171"/>
    </source>
</evidence>
<evidence type="ECO:0000313" key="10">
    <source>
        <dbReference type="Proteomes" id="UP000231292"/>
    </source>
</evidence>
<dbReference type="InterPro" id="IPR016162">
    <property type="entry name" value="Ald_DH_N"/>
</dbReference>
<dbReference type="GO" id="GO:0055129">
    <property type="term" value="P:L-proline biosynthetic process"/>
    <property type="evidence" value="ECO:0007669"/>
    <property type="project" value="UniProtKB-UniPathway"/>
</dbReference>
<keyword evidence="5" id="KW-0521">NADP</keyword>
<dbReference type="InterPro" id="IPR000965">
    <property type="entry name" value="GPR_dom"/>
</dbReference>
<dbReference type="FunFam" id="3.40.309.10:FF:000006">
    <property type="entry name" value="Gamma-glutamyl phosphate reductase"/>
    <property type="match status" value="1"/>
</dbReference>
<dbReference type="UniPathway" id="UPA00098">
    <property type="reaction ID" value="UER00360"/>
</dbReference>
<evidence type="ECO:0000256" key="1">
    <source>
        <dbReference type="ARBA" id="ARBA00004985"/>
    </source>
</evidence>
<dbReference type="NCBIfam" id="NF001221">
    <property type="entry name" value="PRK00197.1"/>
    <property type="match status" value="1"/>
</dbReference>
<dbReference type="InterPro" id="IPR016161">
    <property type="entry name" value="Ald_DH/histidinol_DH"/>
</dbReference>
<keyword evidence="6" id="KW-0560">Oxidoreductase</keyword>
<dbReference type="SUPFAM" id="SSF53720">
    <property type="entry name" value="ALDH-like"/>
    <property type="match status" value="1"/>
</dbReference>
<dbReference type="EMBL" id="PCRK01000101">
    <property type="protein sequence ID" value="PIP19202.1"/>
    <property type="molecule type" value="Genomic_DNA"/>
</dbReference>
<comment type="pathway">
    <text evidence="1">Amino-acid biosynthesis; L-proline biosynthesis; L-glutamate 5-semialdehyde from L-glutamate: step 2/2.</text>
</comment>
<dbReference type="EC" id="1.2.1.41" evidence="2"/>
<dbReference type="Gene3D" id="3.40.605.10">
    <property type="entry name" value="Aldehyde Dehydrogenase, Chain A, domain 1"/>
    <property type="match status" value="1"/>
</dbReference>
<dbReference type="Gene3D" id="3.40.309.10">
    <property type="entry name" value="Aldehyde Dehydrogenase, Chain A, domain 2"/>
    <property type="match status" value="1"/>
</dbReference>
<feature type="domain" description="Aldehyde dehydrogenase" evidence="8">
    <location>
        <begin position="7"/>
        <end position="151"/>
    </location>
</feature>
<dbReference type="Proteomes" id="UP000231292">
    <property type="component" value="Unassembled WGS sequence"/>
</dbReference>
<dbReference type="PANTHER" id="PTHR11063:SF8">
    <property type="entry name" value="DELTA-1-PYRROLINE-5-CARBOXYLATE SYNTHASE"/>
    <property type="match status" value="1"/>
</dbReference>
<protein>
    <recommendedName>
        <fullName evidence="2">glutamate-5-semialdehyde dehydrogenase</fullName>
        <ecNumber evidence="2">1.2.1.41</ecNumber>
    </recommendedName>
</protein>
<sequence length="286" mass="31639">MGLCFKSGNSVILRGGSEALNSNIAIFKAIEEVIKKNNLPRGVINLIAAKDRRAVDILVKLNDYIDLVMPRGGEALIKKVVSLSRIPVIKHYKGICHVYVDNYANLNMAQNICFNAKVQRPGVCNAMESMLVHRAVAAKFLPGMINRFKEAGVEIRGCRLTKKIIKGEVKLAAEKDYRTEYLDLILSVKVVDSMDEAIAHVNTYGSHHSDTIVTDDENNAREFLKKVDSACVYVNASTRFTDGNQFGMGAEIGISTDKLHARGPMGIEELTTYKYIIFGTGQIRTV</sequence>
<reference evidence="9 10" key="1">
    <citation type="submission" date="2017-09" db="EMBL/GenBank/DDBJ databases">
        <title>Depth-based differentiation of microbial function through sediment-hosted aquifers and enrichment of novel symbionts in the deep terrestrial subsurface.</title>
        <authorList>
            <person name="Probst A.J."/>
            <person name="Ladd B."/>
            <person name="Jarett J.K."/>
            <person name="Geller-Mcgrath D.E."/>
            <person name="Sieber C.M."/>
            <person name="Emerson J.B."/>
            <person name="Anantharaman K."/>
            <person name="Thomas B.C."/>
            <person name="Malmstrom R."/>
            <person name="Stieglmeier M."/>
            <person name="Klingl A."/>
            <person name="Woyke T."/>
            <person name="Ryan C.M."/>
            <person name="Banfield J.F."/>
        </authorList>
    </citation>
    <scope>NUCLEOTIDE SEQUENCE [LARGE SCALE GENOMIC DNA]</scope>
    <source>
        <strain evidence="9">CG23_combo_of_CG06-09_8_20_14_all_41_10</strain>
    </source>
</reference>
<evidence type="ECO:0000256" key="6">
    <source>
        <dbReference type="ARBA" id="ARBA00023002"/>
    </source>
</evidence>
<dbReference type="PANTHER" id="PTHR11063">
    <property type="entry name" value="GLUTAMATE SEMIALDEHYDE DEHYDROGENASE"/>
    <property type="match status" value="1"/>
</dbReference>
<evidence type="ECO:0000256" key="4">
    <source>
        <dbReference type="ARBA" id="ARBA00022650"/>
    </source>
</evidence>
<evidence type="ECO:0000256" key="3">
    <source>
        <dbReference type="ARBA" id="ARBA00022605"/>
    </source>
</evidence>
<evidence type="ECO:0000256" key="5">
    <source>
        <dbReference type="ARBA" id="ARBA00022857"/>
    </source>
</evidence>
<comment type="catalytic activity">
    <reaction evidence="7">
        <text>L-glutamate 5-semialdehyde + phosphate + NADP(+) = L-glutamyl 5-phosphate + NADPH + H(+)</text>
        <dbReference type="Rhea" id="RHEA:19541"/>
        <dbReference type="ChEBI" id="CHEBI:15378"/>
        <dbReference type="ChEBI" id="CHEBI:43474"/>
        <dbReference type="ChEBI" id="CHEBI:57783"/>
        <dbReference type="ChEBI" id="CHEBI:58066"/>
        <dbReference type="ChEBI" id="CHEBI:58274"/>
        <dbReference type="ChEBI" id="CHEBI:58349"/>
        <dbReference type="EC" id="1.2.1.41"/>
    </reaction>
</comment>